<evidence type="ECO:0000256" key="1">
    <source>
        <dbReference type="SAM" id="MobiDB-lite"/>
    </source>
</evidence>
<gene>
    <name evidence="2" type="ORF">FB472_1251</name>
</gene>
<sequence>MDMMGLYAAKSAILVAARLRLGNTATRLLLHMALECWDEKRDAQEPRRYFGGREMSAVALGFLAPENGSAAAHRAVKRAVHELVESGAIKRLRAGGRGLTSEYELMLDSARPQTARRQTNDPNGLPFIGGQGTTDWYPQRATF</sequence>
<accession>A0A8H2K684</accession>
<dbReference type="Proteomes" id="UP000316560">
    <property type="component" value="Unassembled WGS sequence"/>
</dbReference>
<dbReference type="EMBL" id="VFRA01000001">
    <property type="protein sequence ID" value="TQO19679.1"/>
    <property type="molecule type" value="Genomic_DNA"/>
</dbReference>
<organism evidence="2 3">
    <name type="scientific">Rhodoglobus vestalii</name>
    <dbReference type="NCBI Taxonomy" id="193384"/>
    <lineage>
        <taxon>Bacteria</taxon>
        <taxon>Bacillati</taxon>
        <taxon>Actinomycetota</taxon>
        <taxon>Actinomycetes</taxon>
        <taxon>Micrococcales</taxon>
        <taxon>Microbacteriaceae</taxon>
        <taxon>Rhodoglobus</taxon>
    </lineage>
</organism>
<proteinExistence type="predicted"/>
<feature type="region of interest" description="Disordered" evidence="1">
    <location>
        <begin position="112"/>
        <end position="134"/>
    </location>
</feature>
<comment type="caution">
    <text evidence="2">The sequence shown here is derived from an EMBL/GenBank/DDBJ whole genome shotgun (WGS) entry which is preliminary data.</text>
</comment>
<protein>
    <submittedName>
        <fullName evidence="2">Uncharacterized protein</fullName>
    </submittedName>
</protein>
<feature type="compositionally biased region" description="Polar residues" evidence="1">
    <location>
        <begin position="112"/>
        <end position="122"/>
    </location>
</feature>
<dbReference type="RefSeq" id="WP_141990138.1">
    <property type="nucleotide sequence ID" value="NZ_VFRA01000001.1"/>
</dbReference>
<reference evidence="2 3" key="1">
    <citation type="submission" date="2019-06" db="EMBL/GenBank/DDBJ databases">
        <title>Sequencing the genomes of 1000 actinobacteria strains.</title>
        <authorList>
            <person name="Klenk H.-P."/>
        </authorList>
    </citation>
    <scope>NUCLEOTIDE SEQUENCE [LARGE SCALE GENOMIC DNA]</scope>
    <source>
        <strain evidence="2 3">DSM 21947</strain>
    </source>
</reference>
<evidence type="ECO:0000313" key="3">
    <source>
        <dbReference type="Proteomes" id="UP000316560"/>
    </source>
</evidence>
<dbReference type="OrthoDB" id="5120009at2"/>
<dbReference type="AlphaFoldDB" id="A0A8H2K684"/>
<name>A0A8H2K684_9MICO</name>
<evidence type="ECO:0000313" key="2">
    <source>
        <dbReference type="EMBL" id="TQO19679.1"/>
    </source>
</evidence>
<keyword evidence="3" id="KW-1185">Reference proteome</keyword>